<sequence>MTAAVDLGLPAVTSGLPPFAEESTAIWSRCWVLAGVADMIPRPGDVLPATIGDHGVHVLRHEDDSLGGGYNAFQQGSCWNIPAQCGNGSKVACAYVSCGHSRDSDVLRPGRADDDRFIRQVVGARPSRRAPVSLSRHGPLLFVAMPGAGPETVSEQMPRCAEVFTGSWAEYRFAGHMRHEVPCNWRHVGARIAAVLDDDPGVSVRIGAPNAVFVDSPSRRAVLAAKPVSVSRVEVTVALYGRGADPVSEHWESDWRTLLHAAGQIPDPARCEVTDWADARWRQGRSSLR</sequence>
<accession>A0ABW5W3V3</accession>
<gene>
    <name evidence="1" type="ORF">ACFS2C_02485</name>
</gene>
<protein>
    <submittedName>
        <fullName evidence="1">Uncharacterized protein</fullName>
    </submittedName>
</protein>
<dbReference type="InterPro" id="IPR036922">
    <property type="entry name" value="Rieske_2Fe-2S_sf"/>
</dbReference>
<proteinExistence type="predicted"/>
<comment type="caution">
    <text evidence="1">The sequence shown here is derived from an EMBL/GenBank/DDBJ whole genome shotgun (WGS) entry which is preliminary data.</text>
</comment>
<evidence type="ECO:0000313" key="2">
    <source>
        <dbReference type="Proteomes" id="UP001597478"/>
    </source>
</evidence>
<reference evidence="2" key="1">
    <citation type="journal article" date="2019" name="Int. J. Syst. Evol. Microbiol.">
        <title>The Global Catalogue of Microorganisms (GCM) 10K type strain sequencing project: providing services to taxonomists for standard genome sequencing and annotation.</title>
        <authorList>
            <consortium name="The Broad Institute Genomics Platform"/>
            <consortium name="The Broad Institute Genome Sequencing Center for Infectious Disease"/>
            <person name="Wu L."/>
            <person name="Ma J."/>
        </authorList>
    </citation>
    <scope>NUCLEOTIDE SEQUENCE [LARGE SCALE GENOMIC DNA]</scope>
    <source>
        <strain evidence="2">IBRC-M 10906</strain>
    </source>
</reference>
<dbReference type="SUPFAM" id="SSF50022">
    <property type="entry name" value="ISP domain"/>
    <property type="match status" value="1"/>
</dbReference>
<organism evidence="1 2">
    <name type="scientific">Prauserella oleivorans</name>
    <dbReference type="NCBI Taxonomy" id="1478153"/>
    <lineage>
        <taxon>Bacteria</taxon>
        <taxon>Bacillati</taxon>
        <taxon>Actinomycetota</taxon>
        <taxon>Actinomycetes</taxon>
        <taxon>Pseudonocardiales</taxon>
        <taxon>Pseudonocardiaceae</taxon>
        <taxon>Prauserella</taxon>
    </lineage>
</organism>
<dbReference type="Proteomes" id="UP001597478">
    <property type="component" value="Unassembled WGS sequence"/>
</dbReference>
<keyword evidence="2" id="KW-1185">Reference proteome</keyword>
<dbReference type="Gene3D" id="2.102.10.10">
    <property type="entry name" value="Rieske [2Fe-2S] iron-sulphur domain"/>
    <property type="match status" value="1"/>
</dbReference>
<dbReference type="EMBL" id="JBHUOF010000003">
    <property type="protein sequence ID" value="MFD2798256.1"/>
    <property type="molecule type" value="Genomic_DNA"/>
</dbReference>
<dbReference type="RefSeq" id="WP_377383669.1">
    <property type="nucleotide sequence ID" value="NZ_JBHSAN010000001.1"/>
</dbReference>
<name>A0ABW5W3V3_9PSEU</name>
<evidence type="ECO:0000313" key="1">
    <source>
        <dbReference type="EMBL" id="MFD2798256.1"/>
    </source>
</evidence>